<dbReference type="AlphaFoldDB" id="A0A8K0W1R9"/>
<name>A0A8K0W1R9_9PLEO</name>
<gene>
    <name evidence="1" type="ORF">FB567DRAFT_276478</name>
</gene>
<organism evidence="1 2">
    <name type="scientific">Paraphoma chrysanthemicola</name>
    <dbReference type="NCBI Taxonomy" id="798071"/>
    <lineage>
        <taxon>Eukaryota</taxon>
        <taxon>Fungi</taxon>
        <taxon>Dikarya</taxon>
        <taxon>Ascomycota</taxon>
        <taxon>Pezizomycotina</taxon>
        <taxon>Dothideomycetes</taxon>
        <taxon>Pleosporomycetidae</taxon>
        <taxon>Pleosporales</taxon>
        <taxon>Pleosporineae</taxon>
        <taxon>Phaeosphaeriaceae</taxon>
        <taxon>Paraphoma</taxon>
    </lineage>
</organism>
<dbReference type="Proteomes" id="UP000813461">
    <property type="component" value="Unassembled WGS sequence"/>
</dbReference>
<evidence type="ECO:0000313" key="2">
    <source>
        <dbReference type="Proteomes" id="UP000813461"/>
    </source>
</evidence>
<proteinExistence type="predicted"/>
<comment type="caution">
    <text evidence="1">The sequence shown here is derived from an EMBL/GenBank/DDBJ whole genome shotgun (WGS) entry which is preliminary data.</text>
</comment>
<protein>
    <submittedName>
        <fullName evidence="1">Uncharacterized protein</fullName>
    </submittedName>
</protein>
<accession>A0A8K0W1R9</accession>
<keyword evidence="2" id="KW-1185">Reference proteome</keyword>
<dbReference type="EMBL" id="JAGMVJ010000004">
    <property type="protein sequence ID" value="KAH7091534.1"/>
    <property type="molecule type" value="Genomic_DNA"/>
</dbReference>
<reference evidence="1" key="1">
    <citation type="journal article" date="2021" name="Nat. Commun.">
        <title>Genetic determinants of endophytism in the Arabidopsis root mycobiome.</title>
        <authorList>
            <person name="Mesny F."/>
            <person name="Miyauchi S."/>
            <person name="Thiergart T."/>
            <person name="Pickel B."/>
            <person name="Atanasova L."/>
            <person name="Karlsson M."/>
            <person name="Huettel B."/>
            <person name="Barry K.W."/>
            <person name="Haridas S."/>
            <person name="Chen C."/>
            <person name="Bauer D."/>
            <person name="Andreopoulos W."/>
            <person name="Pangilinan J."/>
            <person name="LaButti K."/>
            <person name="Riley R."/>
            <person name="Lipzen A."/>
            <person name="Clum A."/>
            <person name="Drula E."/>
            <person name="Henrissat B."/>
            <person name="Kohler A."/>
            <person name="Grigoriev I.V."/>
            <person name="Martin F.M."/>
            <person name="Hacquard S."/>
        </authorList>
    </citation>
    <scope>NUCLEOTIDE SEQUENCE</scope>
    <source>
        <strain evidence="1">MPI-SDFR-AT-0120</strain>
    </source>
</reference>
<sequence>MRKASRSKSNIQPSDLRKKIRGPGEKILLWVLWAVSQIWAMADGASDAHYHPERETNVPKRHNRAHSGRYSSRYVDLLIKICCLLNTSVKIDCWHNHQILFRLSVLFRPLCPEEEAIRRLVGIHYKRQHKASRYVTRRIGLIYPVSRRTFLASLPPLGAETSYMNPRVTTTPAWTRTLCGLNSPKVSMATLSKKIHNGSPIPAKAESANDYGWR</sequence>
<evidence type="ECO:0000313" key="1">
    <source>
        <dbReference type="EMBL" id="KAH7091534.1"/>
    </source>
</evidence>